<proteinExistence type="predicted"/>
<evidence type="ECO:0000313" key="2">
    <source>
        <dbReference type="EMBL" id="GAL02521.1"/>
    </source>
</evidence>
<feature type="domain" description="CHAD" evidence="1">
    <location>
        <begin position="2"/>
        <end position="104"/>
    </location>
</feature>
<dbReference type="AlphaFoldDB" id="A0A090QI00"/>
<dbReference type="Proteomes" id="UP000029227">
    <property type="component" value="Unassembled WGS sequence"/>
</dbReference>
<accession>A0A090QI00</accession>
<dbReference type="PANTHER" id="PTHR39339">
    <property type="entry name" value="SLR1444 PROTEIN"/>
    <property type="match status" value="1"/>
</dbReference>
<reference evidence="2 3" key="1">
    <citation type="journal article" date="2014" name="Genome Announc.">
        <title>Draft Genome Sequences of Two Vibrionaceae Species, Vibrio ponticus C121 and Photobacterium aphoticum C119, Isolated as Coral Reef Microbiota.</title>
        <authorList>
            <person name="Al-saari N."/>
            <person name="Meirelles P.M."/>
            <person name="Mino S."/>
            <person name="Suda W."/>
            <person name="Oshima K."/>
            <person name="Hattori M."/>
            <person name="Ohkuma M."/>
            <person name="Thompson F.L."/>
            <person name="Gomez-Gil B."/>
            <person name="Sawabe T."/>
            <person name="Sawabe T."/>
        </authorList>
    </citation>
    <scope>NUCLEOTIDE SEQUENCE [LARGE SCALE GENOMIC DNA]</scope>
    <source>
        <strain evidence="2 3">JCM 19237</strain>
    </source>
</reference>
<protein>
    <recommendedName>
        <fullName evidence="1">CHAD domain-containing protein</fullName>
    </recommendedName>
</protein>
<organism evidence="2 3">
    <name type="scientific">Photobacterium aphoticum</name>
    <dbReference type="NCBI Taxonomy" id="754436"/>
    <lineage>
        <taxon>Bacteria</taxon>
        <taxon>Pseudomonadati</taxon>
        <taxon>Pseudomonadota</taxon>
        <taxon>Gammaproteobacteria</taxon>
        <taxon>Vibrionales</taxon>
        <taxon>Vibrionaceae</taxon>
        <taxon>Photobacterium</taxon>
    </lineage>
</organism>
<dbReference type="Pfam" id="PF05235">
    <property type="entry name" value="CHAD"/>
    <property type="match status" value="1"/>
</dbReference>
<gene>
    <name evidence="2" type="ORF">JCM19237_5414</name>
</gene>
<sequence length="162" mass="18604">MDELKHAATANSDPKAAISSKTLAQTTLHHHYHRFTKRSEGITATSPDHKLHQLRIEGKKFRYALEYFTPLYPKAQAKQQLLLLKQVQTSLGDLNDLAIQNTFLTNYLRTTQCMDMKKAALESLLEKANTHYGRLRAESLEQIAVFQAPEYVRVFKLFSEIK</sequence>
<comment type="caution">
    <text evidence="2">The sequence shown here is derived from an EMBL/GenBank/DDBJ whole genome shotgun (WGS) entry which is preliminary data.</text>
</comment>
<dbReference type="PANTHER" id="PTHR39339:SF1">
    <property type="entry name" value="CHAD DOMAIN-CONTAINING PROTEIN"/>
    <property type="match status" value="1"/>
</dbReference>
<dbReference type="InterPro" id="IPR038186">
    <property type="entry name" value="CHAD_dom_sf"/>
</dbReference>
<evidence type="ECO:0000313" key="3">
    <source>
        <dbReference type="Proteomes" id="UP000029227"/>
    </source>
</evidence>
<dbReference type="EMBL" id="BBMN01000001">
    <property type="protein sequence ID" value="GAL02521.1"/>
    <property type="molecule type" value="Genomic_DNA"/>
</dbReference>
<dbReference type="STRING" id="754436.JCM19237_5414"/>
<name>A0A090QI00_9GAMM</name>
<dbReference type="eggNOG" id="COG5607">
    <property type="taxonomic scope" value="Bacteria"/>
</dbReference>
<evidence type="ECO:0000259" key="1">
    <source>
        <dbReference type="Pfam" id="PF05235"/>
    </source>
</evidence>
<dbReference type="Gene3D" id="1.40.20.10">
    <property type="entry name" value="CHAD domain"/>
    <property type="match status" value="1"/>
</dbReference>
<dbReference type="InterPro" id="IPR007899">
    <property type="entry name" value="CHAD_dom"/>
</dbReference>